<evidence type="ECO:0000313" key="1">
    <source>
        <dbReference type="EMBL" id="KFG71335.1"/>
    </source>
</evidence>
<proteinExistence type="predicted"/>
<dbReference type="Proteomes" id="UP000029095">
    <property type="component" value="Unassembled WGS sequence"/>
</dbReference>
<organism evidence="1 2">
    <name type="scientific">Streptomyces mutabilis</name>
    <dbReference type="NCBI Taxonomy" id="67332"/>
    <lineage>
        <taxon>Bacteria</taxon>
        <taxon>Bacillati</taxon>
        <taxon>Actinomycetota</taxon>
        <taxon>Actinomycetes</taxon>
        <taxon>Kitasatosporales</taxon>
        <taxon>Streptomycetaceae</taxon>
        <taxon>Streptomyces</taxon>
    </lineage>
</organism>
<evidence type="ECO:0000313" key="2">
    <source>
        <dbReference type="Proteomes" id="UP000029095"/>
    </source>
</evidence>
<dbReference type="EMBL" id="JNFQ01000007">
    <property type="protein sequence ID" value="KFG71335.1"/>
    <property type="molecule type" value="Genomic_DNA"/>
</dbReference>
<gene>
    <name evidence="1" type="ORF">FM21_34065</name>
</gene>
<protein>
    <submittedName>
        <fullName evidence="1">Uncharacterized protein</fullName>
    </submittedName>
</protein>
<accession>A0A086MR17</accession>
<comment type="caution">
    <text evidence="1">The sequence shown here is derived from an EMBL/GenBank/DDBJ whole genome shotgun (WGS) entry which is preliminary data.</text>
</comment>
<name>A0A086MR17_9ACTN</name>
<dbReference type="AlphaFoldDB" id="A0A086MR17"/>
<sequence length="74" mass="8132">MARYGGSMPKISVELSDEELARVNEHAQSLGVSTRSWARQTLIQDAERARFLTAARTALPTAMEAVKDAPEGMR</sequence>
<dbReference type="HOGENOM" id="CLU_2686301_0_0_11"/>
<keyword evidence="2" id="KW-1185">Reference proteome</keyword>
<reference evidence="1 2" key="1">
    <citation type="submission" date="2014-05" db="EMBL/GenBank/DDBJ databases">
        <title>Complete genome sequence of the Streptomyces mutabilis TRM45540.</title>
        <authorList>
            <person name="Luo X."/>
            <person name="Zhang L."/>
        </authorList>
    </citation>
    <scope>NUCLEOTIDE SEQUENCE [LARGE SCALE GENOMIC DNA]</scope>
    <source>
        <strain evidence="1 2">TRM45540</strain>
    </source>
</reference>
<dbReference type="GO" id="GO:0006355">
    <property type="term" value="P:regulation of DNA-templated transcription"/>
    <property type="evidence" value="ECO:0007669"/>
    <property type="project" value="InterPro"/>
</dbReference>